<organism evidence="10 11">
    <name type="scientific">Termititenax aidoneus</name>
    <dbReference type="NCBI Taxonomy" id="2218524"/>
    <lineage>
        <taxon>Bacteria</taxon>
        <taxon>Bacillati</taxon>
        <taxon>Candidatus Margulisiibacteriota</taxon>
        <taxon>Candidatus Termititenacia</taxon>
        <taxon>Candidatus Termititenacales</taxon>
        <taxon>Candidatus Termititenacaceae</taxon>
        <taxon>Candidatus Termititenax</taxon>
    </lineage>
</organism>
<dbReference type="HAMAP" id="MF_01445">
    <property type="entry name" value="TsaD"/>
    <property type="match status" value="1"/>
</dbReference>
<dbReference type="NCBIfam" id="TIGR00329">
    <property type="entry name" value="gcp_kae1"/>
    <property type="match status" value="1"/>
</dbReference>
<dbReference type="InterPro" id="IPR000905">
    <property type="entry name" value="Gcp-like_dom"/>
</dbReference>
<dbReference type="PRINTS" id="PR00789">
    <property type="entry name" value="OSIALOPTASE"/>
</dbReference>
<protein>
    <recommendedName>
        <fullName evidence="1">N(6)-L-threonylcarbamoyladenine synthase</fullName>
        <ecNumber evidence="1">2.3.1.234</ecNumber>
    </recommendedName>
</protein>
<reference evidence="10 11" key="1">
    <citation type="journal article" date="2019" name="ISME J.">
        <title>Genome analyses of uncultured TG2/ZB3 bacteria in 'Margulisbacteria' specifically attached to ectosymbiotic spirochetes of protists in the termite gut.</title>
        <authorList>
            <person name="Utami Y.D."/>
            <person name="Kuwahara H."/>
            <person name="Igai K."/>
            <person name="Murakami T."/>
            <person name="Sugaya K."/>
            <person name="Morikawa T."/>
            <person name="Nagura Y."/>
            <person name="Yuki M."/>
            <person name="Deevong P."/>
            <person name="Inoue T."/>
            <person name="Kihara K."/>
            <person name="Lo N."/>
            <person name="Yamada A."/>
            <person name="Ohkuma M."/>
            <person name="Hongoh Y."/>
        </authorList>
    </citation>
    <scope>NUCLEOTIDE SEQUENCE [LARGE SCALE GENOMIC DNA]</scope>
    <source>
        <strain evidence="10">NkOx7-01</strain>
    </source>
</reference>
<evidence type="ECO:0000313" key="10">
    <source>
        <dbReference type="EMBL" id="GBR75140.1"/>
    </source>
</evidence>
<evidence type="ECO:0000256" key="4">
    <source>
        <dbReference type="ARBA" id="ARBA00022694"/>
    </source>
</evidence>
<dbReference type="PANTHER" id="PTHR11735">
    <property type="entry name" value="TRNA N6-ADENOSINE THREONYLCARBAMOYLTRANSFERASE"/>
    <property type="match status" value="1"/>
</dbReference>
<dbReference type="NCBIfam" id="TIGR03723">
    <property type="entry name" value="T6A_TsaD_YgjD"/>
    <property type="match status" value="1"/>
</dbReference>
<dbReference type="InterPro" id="IPR022450">
    <property type="entry name" value="TsaD"/>
</dbReference>
<keyword evidence="2" id="KW-0963">Cytoplasm</keyword>
<evidence type="ECO:0000259" key="9">
    <source>
        <dbReference type="Pfam" id="PF00814"/>
    </source>
</evidence>
<evidence type="ECO:0000256" key="2">
    <source>
        <dbReference type="ARBA" id="ARBA00022490"/>
    </source>
</evidence>
<keyword evidence="5" id="KW-0479">Metal-binding</keyword>
<accession>A0A388TDU0</accession>
<feature type="non-terminal residue" evidence="10">
    <location>
        <position position="299"/>
    </location>
</feature>
<proteinExistence type="inferred from homology"/>
<evidence type="ECO:0000256" key="8">
    <source>
        <dbReference type="ARBA" id="ARBA00048117"/>
    </source>
</evidence>
<dbReference type="GO" id="GO:0046872">
    <property type="term" value="F:metal ion binding"/>
    <property type="evidence" value="ECO:0007669"/>
    <property type="project" value="UniProtKB-KW"/>
</dbReference>
<dbReference type="Pfam" id="PF00814">
    <property type="entry name" value="TsaD"/>
    <property type="match status" value="1"/>
</dbReference>
<sequence length="299" mass="32025">MDYILGLETSCDETAAAVVGVNGVVLSNIIATQIDTHQAYGGVIPEIASRLHVEAVNIVIEQALQKAAKTMPEIAAFAVTQGPGLLGALLIGLQAAKMLAYIYQKPLIAVNHLAGHIMANFISGRPQEKMDIPYPFLCLLVSGGHTQLVICRAAGQYQTIGRTIDDAAGEAYDKAARVLRLGYPGGPLVDRLAQHGDPDAIKFSKAKIRAPESEFDFSFSGLKTNVLNYCRQNPAARAEDVCAAFQKTVVETLVTNTLAAAQKHNIEHIYLAGGVAANQTLRRTLAAAGLKQKRYIHLP</sequence>
<dbReference type="InterPro" id="IPR017861">
    <property type="entry name" value="KAE1/TsaD"/>
</dbReference>
<evidence type="ECO:0000256" key="7">
    <source>
        <dbReference type="ARBA" id="ARBA00023315"/>
    </source>
</evidence>
<keyword evidence="11" id="KW-1185">Reference proteome</keyword>
<dbReference type="Gene3D" id="3.30.420.40">
    <property type="match status" value="2"/>
</dbReference>
<dbReference type="EMBL" id="BGZN01000169">
    <property type="protein sequence ID" value="GBR75140.1"/>
    <property type="molecule type" value="Genomic_DNA"/>
</dbReference>
<dbReference type="PANTHER" id="PTHR11735:SF6">
    <property type="entry name" value="TRNA N6-ADENOSINE THREONYLCARBAMOYLTRANSFERASE, MITOCHONDRIAL"/>
    <property type="match status" value="1"/>
</dbReference>
<evidence type="ECO:0000256" key="6">
    <source>
        <dbReference type="ARBA" id="ARBA00023004"/>
    </source>
</evidence>
<evidence type="ECO:0000256" key="1">
    <source>
        <dbReference type="ARBA" id="ARBA00012156"/>
    </source>
</evidence>
<keyword evidence="3" id="KW-0808">Transferase</keyword>
<dbReference type="GO" id="GO:0061711">
    <property type="term" value="F:tRNA N(6)-L-threonylcarbamoyladenine synthase activity"/>
    <property type="evidence" value="ECO:0007669"/>
    <property type="project" value="UniProtKB-EC"/>
</dbReference>
<comment type="catalytic activity">
    <reaction evidence="8">
        <text>L-threonylcarbamoyladenylate + adenosine(37) in tRNA = N(6)-L-threonylcarbamoyladenosine(37) in tRNA + AMP + H(+)</text>
        <dbReference type="Rhea" id="RHEA:37059"/>
        <dbReference type="Rhea" id="RHEA-COMP:10162"/>
        <dbReference type="Rhea" id="RHEA-COMP:10163"/>
        <dbReference type="ChEBI" id="CHEBI:15378"/>
        <dbReference type="ChEBI" id="CHEBI:73682"/>
        <dbReference type="ChEBI" id="CHEBI:74411"/>
        <dbReference type="ChEBI" id="CHEBI:74418"/>
        <dbReference type="ChEBI" id="CHEBI:456215"/>
        <dbReference type="EC" id="2.3.1.234"/>
    </reaction>
</comment>
<keyword evidence="6" id="KW-0408">Iron</keyword>
<dbReference type="EC" id="2.3.1.234" evidence="1"/>
<dbReference type="InterPro" id="IPR043129">
    <property type="entry name" value="ATPase_NBD"/>
</dbReference>
<dbReference type="FunFam" id="3.30.420.40:FF:000040">
    <property type="entry name" value="tRNA N6-adenosine threonylcarbamoyltransferase"/>
    <property type="match status" value="1"/>
</dbReference>
<keyword evidence="7" id="KW-0012">Acyltransferase</keyword>
<dbReference type="Proteomes" id="UP000269352">
    <property type="component" value="Unassembled WGS sequence"/>
</dbReference>
<dbReference type="AlphaFoldDB" id="A0A388TDU0"/>
<evidence type="ECO:0000313" key="11">
    <source>
        <dbReference type="Proteomes" id="UP000269352"/>
    </source>
</evidence>
<dbReference type="GO" id="GO:0002949">
    <property type="term" value="P:tRNA threonylcarbamoyladenosine modification"/>
    <property type="evidence" value="ECO:0007669"/>
    <property type="project" value="InterPro"/>
</dbReference>
<dbReference type="FunFam" id="3.30.420.40:FF:000012">
    <property type="entry name" value="tRNA N6-adenosine threonylcarbamoyltransferase"/>
    <property type="match status" value="1"/>
</dbReference>
<keyword evidence="4" id="KW-0819">tRNA processing</keyword>
<feature type="domain" description="Gcp-like" evidence="9">
    <location>
        <begin position="25"/>
        <end position="287"/>
    </location>
</feature>
<comment type="caution">
    <text evidence="10">The sequence shown here is derived from an EMBL/GenBank/DDBJ whole genome shotgun (WGS) entry which is preliminary data.</text>
</comment>
<gene>
    <name evidence="10" type="primary">tsaD</name>
    <name evidence="10" type="ORF">NO1_2187</name>
</gene>
<dbReference type="SUPFAM" id="SSF53067">
    <property type="entry name" value="Actin-like ATPase domain"/>
    <property type="match status" value="2"/>
</dbReference>
<name>A0A388TDU0_TERA1</name>
<evidence type="ECO:0000256" key="3">
    <source>
        <dbReference type="ARBA" id="ARBA00022679"/>
    </source>
</evidence>
<evidence type="ECO:0000256" key="5">
    <source>
        <dbReference type="ARBA" id="ARBA00022723"/>
    </source>
</evidence>